<dbReference type="AlphaFoldDB" id="A0A8H7PE75"/>
<protein>
    <submittedName>
        <fullName evidence="2">Uncharacterized protein</fullName>
    </submittedName>
</protein>
<evidence type="ECO:0000313" key="2">
    <source>
        <dbReference type="EMBL" id="KAG2172317.1"/>
    </source>
</evidence>
<evidence type="ECO:0000256" key="1">
    <source>
        <dbReference type="SAM" id="MobiDB-lite"/>
    </source>
</evidence>
<accession>A0A8H7PE75</accession>
<keyword evidence="3" id="KW-1185">Reference proteome</keyword>
<dbReference type="Proteomes" id="UP000654370">
    <property type="component" value="Unassembled WGS sequence"/>
</dbReference>
<feature type="compositionally biased region" description="Polar residues" evidence="1">
    <location>
        <begin position="127"/>
        <end position="151"/>
    </location>
</feature>
<dbReference type="OrthoDB" id="5563539at2759"/>
<dbReference type="EMBL" id="JAEPQZ010000017">
    <property type="protein sequence ID" value="KAG2172317.1"/>
    <property type="molecule type" value="Genomic_DNA"/>
</dbReference>
<name>A0A8H7PE75_MORIS</name>
<sequence>MKAYICVDYLSHDWELGDLQYAHLQTRQQLAKVTASLSNLNEPENFREEQRLVGERNRLRRFENTLWRQISLRCTDQLGSTNIKINPMDINWQRDSDITWLYGPLYRKNDDDDSFEMRHAAADGLLTPSTQSSATGYSSPTMSCLSPATSTTSSFDTLDEVASKLKPVLKRSPNPCPLTDWSLRHPNSTKASEPQEAVRHQSWPREVVHFNPDVIEVQFLPESPIIQAFPDDGVWDSDDEDNVVYKKLISSGQSAMVAYWKDLWTNNYDLDHGFDAASIEGTIDQPPESLTDLIMLLVQMIQSLIALCASWFLYQSISAGIAPIAWLTKLKTNTKKKQTNSRSLSLF</sequence>
<comment type="caution">
    <text evidence="2">The sequence shown here is derived from an EMBL/GenBank/DDBJ whole genome shotgun (WGS) entry which is preliminary data.</text>
</comment>
<feature type="region of interest" description="Disordered" evidence="1">
    <location>
        <begin position="126"/>
        <end position="151"/>
    </location>
</feature>
<proteinExistence type="predicted"/>
<evidence type="ECO:0000313" key="3">
    <source>
        <dbReference type="Proteomes" id="UP000654370"/>
    </source>
</evidence>
<gene>
    <name evidence="2" type="ORF">INT43_004859</name>
</gene>
<reference evidence="2" key="1">
    <citation type="submission" date="2020-12" db="EMBL/GenBank/DDBJ databases">
        <title>Metabolic potential, ecology and presence of endohyphal bacteria is reflected in genomic diversity of Mucoromycotina.</title>
        <authorList>
            <person name="Muszewska A."/>
            <person name="Okrasinska A."/>
            <person name="Steczkiewicz K."/>
            <person name="Drgas O."/>
            <person name="Orlowska M."/>
            <person name="Perlinska-Lenart U."/>
            <person name="Aleksandrzak-Piekarczyk T."/>
            <person name="Szatraj K."/>
            <person name="Zielenkiewicz U."/>
            <person name="Pilsyk S."/>
            <person name="Malc E."/>
            <person name="Mieczkowski P."/>
            <person name="Kruszewska J.S."/>
            <person name="Biernat P."/>
            <person name="Pawlowska J."/>
        </authorList>
    </citation>
    <scope>NUCLEOTIDE SEQUENCE</scope>
    <source>
        <strain evidence="2">WA0000067209</strain>
    </source>
</reference>
<organism evidence="2 3">
    <name type="scientific">Mortierella isabellina</name>
    <name type="common">Filamentous fungus</name>
    <name type="synonym">Umbelopsis isabellina</name>
    <dbReference type="NCBI Taxonomy" id="91625"/>
    <lineage>
        <taxon>Eukaryota</taxon>
        <taxon>Fungi</taxon>
        <taxon>Fungi incertae sedis</taxon>
        <taxon>Mucoromycota</taxon>
        <taxon>Mucoromycotina</taxon>
        <taxon>Umbelopsidomycetes</taxon>
        <taxon>Umbelopsidales</taxon>
        <taxon>Umbelopsidaceae</taxon>
        <taxon>Umbelopsis</taxon>
    </lineage>
</organism>